<evidence type="ECO:0000313" key="1">
    <source>
        <dbReference type="EMBL" id="PWT45983.1"/>
    </source>
</evidence>
<dbReference type="InterPro" id="IPR008840">
    <property type="entry name" value="Sipho_Gp157"/>
</dbReference>
<reference evidence="1 2" key="1">
    <citation type="journal article" date="2018" name="Front. Microbiol.">
        <title>Comparative Genomics of the Herbivore Gut Symbiont Lactobacillus reuteri Reveals Genetic Diversity and Lifestyle Adaptation.</title>
        <authorList>
            <person name="Zhao J."/>
        </authorList>
    </citation>
    <scope>NUCLEOTIDE SEQUENCE [LARGE SCALE GENOMIC DNA]</scope>
    <source>
        <strain evidence="1 2">LR12</strain>
    </source>
</reference>
<dbReference type="EMBL" id="QGHS01000096">
    <property type="protein sequence ID" value="PWT45983.1"/>
    <property type="molecule type" value="Genomic_DNA"/>
</dbReference>
<sequence length="160" mass="18462">MSNLFELNDQFRELSQRDDLDPTVMKDTLDAIDDTRKDKLENLATWADQLKSEIDFMTDKKKSWEEGITYRKNKLTWIKKYITDVLDDAGIKKIATENHLLSARNFKASTIIDSDKKLPDKFKITETTTKPDKQAIYQALKAGEEVPGAHLKVNRNTVIK</sequence>
<comment type="caution">
    <text evidence="1">The sequence shown here is derived from an EMBL/GenBank/DDBJ whole genome shotgun (WGS) entry which is preliminary data.</text>
</comment>
<organism evidence="1 2">
    <name type="scientific">Limosilactobacillus reuteri</name>
    <name type="common">Lactobacillus reuteri</name>
    <dbReference type="NCBI Taxonomy" id="1598"/>
    <lineage>
        <taxon>Bacteria</taxon>
        <taxon>Bacillati</taxon>
        <taxon>Bacillota</taxon>
        <taxon>Bacilli</taxon>
        <taxon>Lactobacillales</taxon>
        <taxon>Lactobacillaceae</taxon>
        <taxon>Limosilactobacillus</taxon>
    </lineage>
</organism>
<dbReference type="Pfam" id="PF05565">
    <property type="entry name" value="Sipho_Gp157"/>
    <property type="match status" value="1"/>
</dbReference>
<accession>A0A317GF09</accession>
<name>A0A317GF09_LIMRT</name>
<evidence type="ECO:0000313" key="2">
    <source>
        <dbReference type="Proteomes" id="UP000245866"/>
    </source>
</evidence>
<gene>
    <name evidence="1" type="ORF">DKZ23_07665</name>
</gene>
<dbReference type="RefSeq" id="WP_134907742.1">
    <property type="nucleotide sequence ID" value="NZ_JAJAOX010000388.1"/>
</dbReference>
<protein>
    <recommendedName>
        <fullName evidence="3">Siphovirus Gp157 family protein</fullName>
    </recommendedName>
</protein>
<dbReference type="AlphaFoldDB" id="A0A317GF09"/>
<evidence type="ECO:0008006" key="3">
    <source>
        <dbReference type="Google" id="ProtNLM"/>
    </source>
</evidence>
<proteinExistence type="predicted"/>
<dbReference type="Proteomes" id="UP000245866">
    <property type="component" value="Unassembled WGS sequence"/>
</dbReference>